<feature type="non-terminal residue" evidence="2">
    <location>
        <position position="1"/>
    </location>
</feature>
<proteinExistence type="predicted"/>
<gene>
    <name evidence="2" type="ORF">EJB05_22276</name>
</gene>
<evidence type="ECO:0008006" key="4">
    <source>
        <dbReference type="Google" id="ProtNLM"/>
    </source>
</evidence>
<dbReference type="Proteomes" id="UP000324897">
    <property type="component" value="Chromosome 1"/>
</dbReference>
<feature type="compositionally biased region" description="Acidic residues" evidence="1">
    <location>
        <begin position="549"/>
        <end position="560"/>
    </location>
</feature>
<reference evidence="2 3" key="1">
    <citation type="journal article" date="2019" name="Sci. Rep.">
        <title>A high-quality genome of Eragrostis curvula grass provides insights into Poaceae evolution and supports new strategies to enhance forage quality.</title>
        <authorList>
            <person name="Carballo J."/>
            <person name="Santos B.A.C.M."/>
            <person name="Zappacosta D."/>
            <person name="Garbus I."/>
            <person name="Selva J.P."/>
            <person name="Gallo C.A."/>
            <person name="Diaz A."/>
            <person name="Albertini E."/>
            <person name="Caccamo M."/>
            <person name="Echenique V."/>
        </authorList>
    </citation>
    <scope>NUCLEOTIDE SEQUENCE [LARGE SCALE GENOMIC DNA]</scope>
    <source>
        <strain evidence="3">cv. Victoria</strain>
        <tissue evidence="2">Leaf</tissue>
    </source>
</reference>
<dbReference type="AlphaFoldDB" id="A0A5J9V3Z8"/>
<sequence length="1222" mass="136930">HFRVQEVVLRLQGTMAGPLVLYSMSEDSNSTLSSVGQFGKDYGLMDQAIQQNNPAASTVSVVSDQESVVGKDTLIGFVGNALAVDEQEVAGEFAIQDLEEGTGENEIEDAVDADEKGTVDEAALEDLDRLVHMGMNGGAVPTPQFPFWIGIAGDQETTPLFVSLERGRSKSANPQLSMPRVAGSKRRRGAAGEEEEADIHPAPTARVTRSASAKKNRVHFQQHDPVRQITPNRRRKVSNTSSLSNPGKLHGCFNSKVVSDVIDSFCDQKKEAMKLIGLHGLVSLKPLIIHSRRLVFWLMARMDVEGMRIRLGDGTFVNLDDESVHRILGVTTTGTAVKLSKEEISDEALARLCRLLSIDGPVRYPTLDDCKRVMEMEWGPDETEETKDSFLVALAAYCAAYMFGPSQRSASIPYDILEFISEPSNLKNCNWASYILVAIKAAACRVQRNVRKGQYSVFLGGCWLYLEIMYFDHIDVGDIDQENDLLPRIAAYNKKLLAECLQADLNERNSRSGLPFGYCKNKAGREDVVEEQENYGNNEEVTEPTVAMDSEEEEVQEDAVADAVGNTTSAEPHLESQTSDLNVENQPRTSPPTQMGRSQSRLEINELMQVVEVEHTRVLEVVSKFAAEAQLENERLFVRRKVAVDDMVSAVTNKMNMLKERLMCIIRMRDDEMNSRNDPDMRDRVHEALSNSSIADFENETRISPARNSVGSANFDSFVPDGDIDEPFTPYPCMTNSEADFDTMEEQDDVVPSPALVGCNDSSVMMYNSTQSTLNRTFNFRVTVDIPSIVRQATSMHGLFGHYNHLAKKLLDEMNACMPPIAAGDATSILGAVSVDRPIAARCRQKNKVMNRPRNRDPEACYDSGSSVISTGKRLSNGSLYKRLATGPKRKTPGKRLFMDDQSEDDQVVIKREILPCDVIDEAPLAMATKFRFVGERRIPESPFVLGLEHWTCCTTMADTIHKKIQLSKADDVLRDWYVHTVPTMLRLLGKDFQVEFKRGAEISVKMFSAITRLLQQKDTSMYAVCRNKIKQWRHILPPGFAELAKRGLKDMDTEEVDSWFIGSHLTSEMEHCRLIILPSHATGWWVVYAWDMVQKQIHVLDPLLTTEGEETMLKWHDDLIDKFHDAICYCKDRLFPGWEDPLDNFNVTFHQNLNSKARSPDSALLAVHYIVNFTGTGIAQPLPTDFKKNLRRSLQYELLTMKGNKATLPPFLIQTVDLSDD</sequence>
<feature type="region of interest" description="Disordered" evidence="1">
    <location>
        <begin position="166"/>
        <end position="226"/>
    </location>
</feature>
<name>A0A5J9V3Z8_9POAL</name>
<dbReference type="EMBL" id="RWGY01000011">
    <property type="protein sequence ID" value="TVU30645.1"/>
    <property type="molecule type" value="Genomic_DNA"/>
</dbReference>
<feature type="region of interest" description="Disordered" evidence="1">
    <location>
        <begin position="529"/>
        <end position="601"/>
    </location>
</feature>
<accession>A0A5J9V3Z8</accession>
<dbReference type="PANTHER" id="PTHR34835">
    <property type="entry name" value="OS07G0283600 PROTEIN-RELATED"/>
    <property type="match status" value="1"/>
</dbReference>
<organism evidence="2 3">
    <name type="scientific">Eragrostis curvula</name>
    <name type="common">weeping love grass</name>
    <dbReference type="NCBI Taxonomy" id="38414"/>
    <lineage>
        <taxon>Eukaryota</taxon>
        <taxon>Viridiplantae</taxon>
        <taxon>Streptophyta</taxon>
        <taxon>Embryophyta</taxon>
        <taxon>Tracheophyta</taxon>
        <taxon>Spermatophyta</taxon>
        <taxon>Magnoliopsida</taxon>
        <taxon>Liliopsida</taxon>
        <taxon>Poales</taxon>
        <taxon>Poaceae</taxon>
        <taxon>PACMAD clade</taxon>
        <taxon>Chloridoideae</taxon>
        <taxon>Eragrostideae</taxon>
        <taxon>Eragrostidinae</taxon>
        <taxon>Eragrostis</taxon>
    </lineage>
</organism>
<comment type="caution">
    <text evidence="2">The sequence shown here is derived from an EMBL/GenBank/DDBJ whole genome shotgun (WGS) entry which is preliminary data.</text>
</comment>
<dbReference type="Gramene" id="TVU30645">
    <property type="protein sequence ID" value="TVU30645"/>
    <property type="gene ID" value="EJB05_22276"/>
</dbReference>
<keyword evidence="3" id="KW-1185">Reference proteome</keyword>
<dbReference type="OrthoDB" id="693934at2759"/>
<protein>
    <recommendedName>
        <fullName evidence="4">Ubiquitin-like protease family profile domain-containing protein</fullName>
    </recommendedName>
</protein>
<feature type="compositionally biased region" description="Polar residues" evidence="1">
    <location>
        <begin position="565"/>
        <end position="601"/>
    </location>
</feature>
<dbReference type="PANTHER" id="PTHR34835:SF88">
    <property type="entry name" value="FRIGIDA-LIKE PROTEIN"/>
    <property type="match status" value="1"/>
</dbReference>
<evidence type="ECO:0000256" key="1">
    <source>
        <dbReference type="SAM" id="MobiDB-lite"/>
    </source>
</evidence>
<evidence type="ECO:0000313" key="3">
    <source>
        <dbReference type="Proteomes" id="UP000324897"/>
    </source>
</evidence>
<evidence type="ECO:0000313" key="2">
    <source>
        <dbReference type="EMBL" id="TVU30645.1"/>
    </source>
</evidence>